<dbReference type="PROSITE" id="PS00146">
    <property type="entry name" value="BETA_LACTAMASE_A"/>
    <property type="match status" value="1"/>
</dbReference>
<accession>A0A6N7QYU0</accession>
<dbReference type="PANTHER" id="PTHR35333:SF3">
    <property type="entry name" value="BETA-LACTAMASE-TYPE TRANSPEPTIDASE FOLD CONTAINING PROTEIN"/>
    <property type="match status" value="1"/>
</dbReference>
<dbReference type="GO" id="GO:0030655">
    <property type="term" value="P:beta-lactam antibiotic catabolic process"/>
    <property type="evidence" value="ECO:0007669"/>
    <property type="project" value="InterPro"/>
</dbReference>
<organism evidence="9 10">
    <name type="scientific">Gracilibacillus thailandensis</name>
    <dbReference type="NCBI Taxonomy" id="563735"/>
    <lineage>
        <taxon>Bacteria</taxon>
        <taxon>Bacillati</taxon>
        <taxon>Bacillota</taxon>
        <taxon>Bacilli</taxon>
        <taxon>Bacillales</taxon>
        <taxon>Bacillaceae</taxon>
        <taxon>Gracilibacillus</taxon>
    </lineage>
</organism>
<dbReference type="PRINTS" id="PR00118">
    <property type="entry name" value="BLACTAMASEA"/>
</dbReference>
<dbReference type="InterPro" id="IPR058139">
    <property type="entry name" value="BlaC_bacilli"/>
</dbReference>
<evidence type="ECO:0000256" key="4">
    <source>
        <dbReference type="ARBA" id="ARBA00022801"/>
    </source>
</evidence>
<feature type="domain" description="Beta-lactamase class A catalytic" evidence="8">
    <location>
        <begin position="78"/>
        <end position="293"/>
    </location>
</feature>
<evidence type="ECO:0000256" key="5">
    <source>
        <dbReference type="ARBA" id="ARBA00023251"/>
    </source>
</evidence>
<dbReference type="InterPro" id="IPR000871">
    <property type="entry name" value="Beta-lactam_class-A"/>
</dbReference>
<dbReference type="InterPro" id="IPR012338">
    <property type="entry name" value="Beta-lactam/transpept-like"/>
</dbReference>
<evidence type="ECO:0000313" key="9">
    <source>
        <dbReference type="EMBL" id="MRI65860.1"/>
    </source>
</evidence>
<dbReference type="EC" id="3.5.2.6" evidence="2 6"/>
<dbReference type="GO" id="GO:0008800">
    <property type="term" value="F:beta-lactamase activity"/>
    <property type="evidence" value="ECO:0007669"/>
    <property type="project" value="UniProtKB-UniRule"/>
</dbReference>
<dbReference type="PANTHER" id="PTHR35333">
    <property type="entry name" value="BETA-LACTAMASE"/>
    <property type="match status" value="1"/>
</dbReference>
<protein>
    <recommendedName>
        <fullName evidence="2 6">Beta-lactamase</fullName>
        <ecNumber evidence="2 6">3.5.2.6</ecNumber>
    </recommendedName>
</protein>
<dbReference type="GO" id="GO:0046677">
    <property type="term" value="P:response to antibiotic"/>
    <property type="evidence" value="ECO:0007669"/>
    <property type="project" value="UniProtKB-UniRule"/>
</dbReference>
<dbReference type="SUPFAM" id="SSF56601">
    <property type="entry name" value="beta-lactamase/transpeptidase-like"/>
    <property type="match status" value="1"/>
</dbReference>
<sequence>MKFILKERRYHMRKTNYQSNMVKYLCYIVLLALTILTTCTNADNKTNTSTDNKSDTEQTINKDEEFAQLEDEFEAQLGVYAIDTGKNQIVEYNPDERFAYASTFKVLAAAILLKQNEIKDLEKAVTYSKDDLVTYSPVTENHVDTGMTLLEISEAAIRKSDNTAGNLLLEALGGPEEFGQALLRDLGDDVTEPERYETELNEFIPGNKSDTSTPKVLATNLKKIALEDFLPNDKRELLIDWMKGNATGDTLIRAGLPEEWIVGDKSGAASYGTRNDIGIVWPRDREPIIIAVMSRHDTKDAEYDDELVAKAAGIIFDALK</sequence>
<dbReference type="NCBIfam" id="NF012167">
    <property type="entry name" value="classA_firm"/>
    <property type="match status" value="1"/>
</dbReference>
<dbReference type="AlphaFoldDB" id="A0A6N7QYU0"/>
<reference evidence="9 10" key="1">
    <citation type="submission" date="2019-10" db="EMBL/GenBank/DDBJ databases">
        <title>Gracilibacillus salitolerans sp. nov., a moderate halophile isolated from a saline soil in northwest China.</title>
        <authorList>
            <person name="Gan L."/>
        </authorList>
    </citation>
    <scope>NUCLEOTIDE SEQUENCE [LARGE SCALE GENOMIC DNA]</scope>
    <source>
        <strain evidence="9 10">TP2-8</strain>
    </source>
</reference>
<dbReference type="EMBL" id="WJEE01000009">
    <property type="protein sequence ID" value="MRI65860.1"/>
    <property type="molecule type" value="Genomic_DNA"/>
</dbReference>
<comment type="catalytic activity">
    <reaction evidence="6">
        <text>a beta-lactam + H2O = a substituted beta-amino acid</text>
        <dbReference type="Rhea" id="RHEA:20401"/>
        <dbReference type="ChEBI" id="CHEBI:15377"/>
        <dbReference type="ChEBI" id="CHEBI:35627"/>
        <dbReference type="ChEBI" id="CHEBI:140347"/>
        <dbReference type="EC" id="3.5.2.6"/>
    </reaction>
</comment>
<dbReference type="InterPro" id="IPR045155">
    <property type="entry name" value="Beta-lactam_cat"/>
</dbReference>
<evidence type="ECO:0000256" key="2">
    <source>
        <dbReference type="ARBA" id="ARBA00012865"/>
    </source>
</evidence>
<dbReference type="NCBIfam" id="NF033103">
    <property type="entry name" value="bla_class_A"/>
    <property type="match status" value="1"/>
</dbReference>
<dbReference type="Pfam" id="PF13354">
    <property type="entry name" value="Beta-lactamase2"/>
    <property type="match status" value="1"/>
</dbReference>
<evidence type="ECO:0000256" key="1">
    <source>
        <dbReference type="ARBA" id="ARBA00009009"/>
    </source>
</evidence>
<proteinExistence type="inferred from homology"/>
<feature type="chain" id="PRO_5038688816" description="Beta-lactamase" evidence="7">
    <location>
        <begin position="43"/>
        <end position="320"/>
    </location>
</feature>
<comment type="similarity">
    <text evidence="1 6">Belongs to the class-A beta-lactamase family.</text>
</comment>
<evidence type="ECO:0000256" key="7">
    <source>
        <dbReference type="SAM" id="SignalP"/>
    </source>
</evidence>
<dbReference type="InterPro" id="IPR023650">
    <property type="entry name" value="Beta-lactam_class-A_AS"/>
</dbReference>
<feature type="signal peptide" evidence="7">
    <location>
        <begin position="1"/>
        <end position="42"/>
    </location>
</feature>
<keyword evidence="4 6" id="KW-0378">Hydrolase</keyword>
<gene>
    <name evidence="9" type="primary">bla</name>
    <name evidence="9" type="ORF">GH885_05805</name>
</gene>
<evidence type="ECO:0000313" key="10">
    <source>
        <dbReference type="Proteomes" id="UP000435187"/>
    </source>
</evidence>
<name>A0A6N7QYU0_9BACI</name>
<evidence type="ECO:0000256" key="6">
    <source>
        <dbReference type="RuleBase" id="RU361140"/>
    </source>
</evidence>
<comment type="caution">
    <text evidence="9">The sequence shown here is derived from an EMBL/GenBank/DDBJ whole genome shotgun (WGS) entry which is preliminary data.</text>
</comment>
<keyword evidence="3 7" id="KW-0732">Signal</keyword>
<keyword evidence="10" id="KW-1185">Reference proteome</keyword>
<dbReference type="Gene3D" id="3.40.710.10">
    <property type="entry name" value="DD-peptidase/beta-lactamase superfamily"/>
    <property type="match status" value="1"/>
</dbReference>
<keyword evidence="5 6" id="KW-0046">Antibiotic resistance</keyword>
<evidence type="ECO:0000259" key="8">
    <source>
        <dbReference type="Pfam" id="PF13354"/>
    </source>
</evidence>
<evidence type="ECO:0000256" key="3">
    <source>
        <dbReference type="ARBA" id="ARBA00022729"/>
    </source>
</evidence>
<dbReference type="Proteomes" id="UP000435187">
    <property type="component" value="Unassembled WGS sequence"/>
</dbReference>